<keyword evidence="2" id="KW-0812">Transmembrane</keyword>
<feature type="region of interest" description="Disordered" evidence="1">
    <location>
        <begin position="75"/>
        <end position="114"/>
    </location>
</feature>
<dbReference type="EMBL" id="CP011112">
    <property type="protein sequence ID" value="AKU17965.1"/>
    <property type="molecule type" value="Genomic_DNA"/>
</dbReference>
<organism evidence="3 4">
    <name type="scientific">Luteipulveratus mongoliensis</name>
    <dbReference type="NCBI Taxonomy" id="571913"/>
    <lineage>
        <taxon>Bacteria</taxon>
        <taxon>Bacillati</taxon>
        <taxon>Actinomycetota</taxon>
        <taxon>Actinomycetes</taxon>
        <taxon>Micrococcales</taxon>
        <taxon>Dermacoccaceae</taxon>
        <taxon>Luteipulveratus</taxon>
    </lineage>
</organism>
<name>A0A0K1JN09_9MICO</name>
<evidence type="ECO:0000256" key="1">
    <source>
        <dbReference type="SAM" id="MobiDB-lite"/>
    </source>
</evidence>
<evidence type="ECO:0000313" key="4">
    <source>
        <dbReference type="Proteomes" id="UP000066480"/>
    </source>
</evidence>
<keyword evidence="4" id="KW-1185">Reference proteome</keyword>
<feature type="compositionally biased region" description="Pro residues" evidence="1">
    <location>
        <begin position="200"/>
        <end position="215"/>
    </location>
</feature>
<feature type="transmembrane region" description="Helical" evidence="2">
    <location>
        <begin position="12"/>
        <end position="34"/>
    </location>
</feature>
<dbReference type="AlphaFoldDB" id="A0A0K1JN09"/>
<dbReference type="RefSeq" id="WP_052595205.1">
    <property type="nucleotide sequence ID" value="NZ_CP011112.1"/>
</dbReference>
<feature type="region of interest" description="Disordered" evidence="1">
    <location>
        <begin position="190"/>
        <end position="226"/>
    </location>
</feature>
<protein>
    <submittedName>
        <fullName evidence="3">Uncharacterized protein</fullName>
    </submittedName>
</protein>
<evidence type="ECO:0000256" key="2">
    <source>
        <dbReference type="SAM" id="Phobius"/>
    </source>
</evidence>
<evidence type="ECO:0000313" key="3">
    <source>
        <dbReference type="EMBL" id="AKU17965.1"/>
    </source>
</evidence>
<dbReference type="Proteomes" id="UP000066480">
    <property type="component" value="Chromosome"/>
</dbReference>
<dbReference type="KEGG" id="lmoi:VV02_22365"/>
<sequence length="226" mass="23920">MPTKREGVKRMVVGALLFFLLAPAIFVGALWFGISRTVDTIDDAQRLKPGESVQLDAGEQVKLFIFDGITTGGDGATAGSDQTPSPVQCTATGPDGQPVDLRTSSGKSVSNDGQRWQESYELTAGPAGAYRVTCGTSEVLVLDSDFVKNLATKVGGTLLLAIVLPFLVGMTGLGLFIWGIVKYTSNKPPPVQPGYATGGYPPPSGYYPPQQPTQPPIEHREGPHDD</sequence>
<feature type="compositionally biased region" description="Polar residues" evidence="1">
    <location>
        <begin position="80"/>
        <end position="91"/>
    </location>
</feature>
<keyword evidence="2" id="KW-1133">Transmembrane helix</keyword>
<feature type="compositionally biased region" description="Polar residues" evidence="1">
    <location>
        <begin position="102"/>
        <end position="114"/>
    </location>
</feature>
<feature type="compositionally biased region" description="Basic and acidic residues" evidence="1">
    <location>
        <begin position="217"/>
        <end position="226"/>
    </location>
</feature>
<proteinExistence type="predicted"/>
<gene>
    <name evidence="3" type="ORF">VV02_22365</name>
</gene>
<feature type="transmembrane region" description="Helical" evidence="2">
    <location>
        <begin position="158"/>
        <end position="181"/>
    </location>
</feature>
<keyword evidence="2" id="KW-0472">Membrane</keyword>
<accession>A0A0K1JN09</accession>
<reference evidence="3 4" key="1">
    <citation type="submission" date="2015-03" db="EMBL/GenBank/DDBJ databases">
        <title>Luteipulveratus halotolerans sp. nov., a novel actinobacterium (Dermacoccaceae) from Sarawak, Malaysia.</title>
        <authorList>
            <person name="Juboi H."/>
            <person name="Basik A."/>
            <person name="Shamsul S.S."/>
            <person name="Arnold P."/>
            <person name="Schmitt E.K."/>
            <person name="Sanglier J.-J."/>
            <person name="Yeo T."/>
        </authorList>
    </citation>
    <scope>NUCLEOTIDE SEQUENCE [LARGE SCALE GENOMIC DNA]</scope>
    <source>
        <strain evidence="3 4">MN07-A0370</strain>
    </source>
</reference>
<dbReference type="OrthoDB" id="5146834at2"/>